<dbReference type="HAMAP" id="MF_00109">
    <property type="entry name" value="Shikimate_kinase"/>
    <property type="match status" value="1"/>
</dbReference>
<dbReference type="GO" id="GO:0004765">
    <property type="term" value="F:shikimate kinase activity"/>
    <property type="evidence" value="ECO:0007669"/>
    <property type="project" value="UniProtKB-UniRule"/>
</dbReference>
<dbReference type="UniPathway" id="UPA00053">
    <property type="reaction ID" value="UER00088"/>
</dbReference>
<dbReference type="Proteomes" id="UP000249522">
    <property type="component" value="Unassembled WGS sequence"/>
</dbReference>
<evidence type="ECO:0000313" key="12">
    <source>
        <dbReference type="EMBL" id="PZD93832.1"/>
    </source>
</evidence>
<evidence type="ECO:0000256" key="5">
    <source>
        <dbReference type="ARBA" id="ARBA00022679"/>
    </source>
</evidence>
<gene>
    <name evidence="11" type="primary">aroK</name>
    <name evidence="12" type="ORF">DNH61_20215</name>
</gene>
<feature type="binding site" evidence="11">
    <location>
        <begin position="14"/>
        <end position="19"/>
    </location>
    <ligand>
        <name>ATP</name>
        <dbReference type="ChEBI" id="CHEBI:30616"/>
    </ligand>
</feature>
<keyword evidence="5 11" id="KW-0808">Transferase</keyword>
<dbReference type="GO" id="GO:0008652">
    <property type="term" value="P:amino acid biosynthetic process"/>
    <property type="evidence" value="ECO:0007669"/>
    <property type="project" value="UniProtKB-KW"/>
</dbReference>
<dbReference type="CDD" id="cd00464">
    <property type="entry name" value="SK"/>
    <property type="match status" value="1"/>
</dbReference>
<evidence type="ECO:0000256" key="3">
    <source>
        <dbReference type="ARBA" id="ARBA00012154"/>
    </source>
</evidence>
<dbReference type="GO" id="GO:0009073">
    <property type="term" value="P:aromatic amino acid family biosynthetic process"/>
    <property type="evidence" value="ECO:0007669"/>
    <property type="project" value="UniProtKB-KW"/>
</dbReference>
<dbReference type="RefSeq" id="WP_111148643.1">
    <property type="nucleotide sequence ID" value="NZ_QKRB01000055.1"/>
</dbReference>
<comment type="subunit">
    <text evidence="11">Monomer.</text>
</comment>
<reference evidence="12 13" key="1">
    <citation type="submission" date="2018-06" db="EMBL/GenBank/DDBJ databases">
        <title>Paenibacillus imtechensis sp. nov.</title>
        <authorList>
            <person name="Pinnaka A.K."/>
            <person name="Singh H."/>
            <person name="Kaur M."/>
        </authorList>
    </citation>
    <scope>NUCLEOTIDE SEQUENCE [LARGE SCALE GENOMIC DNA]</scope>
    <source>
        <strain evidence="12 13">SMB1</strain>
    </source>
</reference>
<keyword evidence="13" id="KW-1185">Reference proteome</keyword>
<comment type="function">
    <text evidence="11">Catalyzes the specific phosphorylation of the 3-hydroxyl group of shikimic acid using ATP as a cosubstrate.</text>
</comment>
<evidence type="ECO:0000313" key="13">
    <source>
        <dbReference type="Proteomes" id="UP000249522"/>
    </source>
</evidence>
<keyword evidence="11" id="KW-0479">Metal-binding</keyword>
<comment type="cofactor">
    <cofactor evidence="11">
        <name>Mg(2+)</name>
        <dbReference type="ChEBI" id="CHEBI:18420"/>
    </cofactor>
    <text evidence="11">Binds 1 Mg(2+) ion per subunit.</text>
</comment>
<dbReference type="PANTHER" id="PTHR21087">
    <property type="entry name" value="SHIKIMATE KINASE"/>
    <property type="match status" value="1"/>
</dbReference>
<evidence type="ECO:0000256" key="11">
    <source>
        <dbReference type="HAMAP-Rule" id="MF_00109"/>
    </source>
</evidence>
<feature type="binding site" evidence="11">
    <location>
        <position position="139"/>
    </location>
    <ligand>
        <name>substrate</name>
    </ligand>
</feature>
<dbReference type="InterPro" id="IPR031322">
    <property type="entry name" value="Shikimate/glucono_kinase"/>
</dbReference>
<dbReference type="Gene3D" id="3.40.50.300">
    <property type="entry name" value="P-loop containing nucleotide triphosphate hydrolases"/>
    <property type="match status" value="1"/>
</dbReference>
<comment type="pathway">
    <text evidence="1 11">Metabolic intermediate biosynthesis; chorismate biosynthesis; chorismate from D-erythrose 4-phosphate and phosphoenolpyruvate: step 5/7.</text>
</comment>
<keyword evidence="11" id="KW-0460">Magnesium</keyword>
<dbReference type="InterPro" id="IPR000623">
    <property type="entry name" value="Shikimate_kinase/TSH1"/>
</dbReference>
<feature type="binding site" evidence="11">
    <location>
        <position position="121"/>
    </location>
    <ligand>
        <name>ATP</name>
        <dbReference type="ChEBI" id="CHEBI:30616"/>
    </ligand>
</feature>
<keyword evidence="6 11" id="KW-0547">Nucleotide-binding</keyword>
<proteinExistence type="inferred from homology"/>
<keyword evidence="4 11" id="KW-0028">Amino-acid biosynthesis</keyword>
<evidence type="ECO:0000256" key="1">
    <source>
        <dbReference type="ARBA" id="ARBA00004842"/>
    </source>
</evidence>
<evidence type="ECO:0000256" key="7">
    <source>
        <dbReference type="ARBA" id="ARBA00022777"/>
    </source>
</evidence>
<comment type="similarity">
    <text evidence="2 11">Belongs to the shikimate kinase family.</text>
</comment>
<feature type="binding site" evidence="11">
    <location>
        <position position="36"/>
    </location>
    <ligand>
        <name>substrate</name>
    </ligand>
</feature>
<evidence type="ECO:0000256" key="8">
    <source>
        <dbReference type="ARBA" id="ARBA00022840"/>
    </source>
</evidence>
<name>A0A2W1LFM0_9BACL</name>
<organism evidence="12 13">
    <name type="scientific">Paenibacillus sambharensis</name>
    <dbReference type="NCBI Taxonomy" id="1803190"/>
    <lineage>
        <taxon>Bacteria</taxon>
        <taxon>Bacillati</taxon>
        <taxon>Bacillota</taxon>
        <taxon>Bacilli</taxon>
        <taxon>Bacillales</taxon>
        <taxon>Paenibacillaceae</taxon>
        <taxon>Paenibacillus</taxon>
    </lineage>
</organism>
<dbReference type="InterPro" id="IPR027417">
    <property type="entry name" value="P-loop_NTPase"/>
</dbReference>
<dbReference type="GO" id="GO:0005829">
    <property type="term" value="C:cytosol"/>
    <property type="evidence" value="ECO:0007669"/>
    <property type="project" value="TreeGrafter"/>
</dbReference>
<evidence type="ECO:0000256" key="6">
    <source>
        <dbReference type="ARBA" id="ARBA00022741"/>
    </source>
</evidence>
<dbReference type="EC" id="2.7.1.71" evidence="3 11"/>
<comment type="caution">
    <text evidence="11">Lacks conserved residue(s) required for the propagation of feature annotation.</text>
</comment>
<dbReference type="EMBL" id="QKRB01000055">
    <property type="protein sequence ID" value="PZD93832.1"/>
    <property type="molecule type" value="Genomic_DNA"/>
</dbReference>
<dbReference type="PROSITE" id="PS01128">
    <property type="entry name" value="SHIKIMATE_KINASE"/>
    <property type="match status" value="1"/>
</dbReference>
<evidence type="ECO:0000256" key="9">
    <source>
        <dbReference type="ARBA" id="ARBA00023141"/>
    </source>
</evidence>
<dbReference type="GO" id="GO:0009423">
    <property type="term" value="P:chorismate biosynthetic process"/>
    <property type="evidence" value="ECO:0007669"/>
    <property type="project" value="UniProtKB-UniRule"/>
</dbReference>
<sequence>MDKPDKIVLIGFMGTGKSTVAKVLEERLGLPAIDLDGAVTAREGRSIADIFAARGEAYFRQVESEVLASAMTHNSPAVIATGGGAVLAEANRSVMLQYGFVAALKADAEHIIARVRHDRGRPLLEGDVEQRVRSLLESRRSAYDFAHLIIDTTALTPEQVADRIQEAWSASKDSFIR</sequence>
<keyword evidence="9 11" id="KW-0057">Aromatic amino acid biosynthesis</keyword>
<keyword evidence="8 11" id="KW-0067">ATP-binding</keyword>
<evidence type="ECO:0000256" key="2">
    <source>
        <dbReference type="ARBA" id="ARBA00006997"/>
    </source>
</evidence>
<feature type="binding site" evidence="11">
    <location>
        <position position="83"/>
    </location>
    <ligand>
        <name>substrate</name>
    </ligand>
</feature>
<comment type="caution">
    <text evidence="12">The sequence shown here is derived from an EMBL/GenBank/DDBJ whole genome shotgun (WGS) entry which is preliminary data.</text>
</comment>
<dbReference type="GO" id="GO:0005524">
    <property type="term" value="F:ATP binding"/>
    <property type="evidence" value="ECO:0007669"/>
    <property type="project" value="UniProtKB-UniRule"/>
</dbReference>
<feature type="binding site" evidence="11">
    <location>
        <position position="60"/>
    </location>
    <ligand>
        <name>substrate</name>
    </ligand>
</feature>
<dbReference type="OrthoDB" id="9800332at2"/>
<keyword evidence="11" id="KW-0963">Cytoplasm</keyword>
<accession>A0A2W1LFM0</accession>
<protein>
    <recommendedName>
        <fullName evidence="3 11">Shikimate kinase</fullName>
        <shortName evidence="11">SK</shortName>
        <ecNumber evidence="3 11">2.7.1.71</ecNumber>
    </recommendedName>
</protein>
<dbReference type="AlphaFoldDB" id="A0A2W1LFM0"/>
<evidence type="ECO:0000256" key="4">
    <source>
        <dbReference type="ARBA" id="ARBA00022605"/>
    </source>
</evidence>
<comment type="subcellular location">
    <subcellularLocation>
        <location evidence="11">Cytoplasm</location>
    </subcellularLocation>
</comment>
<evidence type="ECO:0000256" key="10">
    <source>
        <dbReference type="ARBA" id="ARBA00048567"/>
    </source>
</evidence>
<dbReference type="GO" id="GO:0000287">
    <property type="term" value="F:magnesium ion binding"/>
    <property type="evidence" value="ECO:0007669"/>
    <property type="project" value="UniProtKB-UniRule"/>
</dbReference>
<keyword evidence="7 11" id="KW-0418">Kinase</keyword>
<dbReference type="PANTHER" id="PTHR21087:SF16">
    <property type="entry name" value="SHIKIMATE KINASE 1, CHLOROPLASTIC"/>
    <property type="match status" value="1"/>
</dbReference>
<dbReference type="Pfam" id="PF01202">
    <property type="entry name" value="SKI"/>
    <property type="match status" value="1"/>
</dbReference>
<feature type="binding site" evidence="11">
    <location>
        <position position="18"/>
    </location>
    <ligand>
        <name>Mg(2+)</name>
        <dbReference type="ChEBI" id="CHEBI:18420"/>
    </ligand>
</feature>
<dbReference type="InterPro" id="IPR023000">
    <property type="entry name" value="Shikimate_kinase_CS"/>
</dbReference>
<dbReference type="SUPFAM" id="SSF52540">
    <property type="entry name" value="P-loop containing nucleoside triphosphate hydrolases"/>
    <property type="match status" value="1"/>
</dbReference>
<dbReference type="PRINTS" id="PR01100">
    <property type="entry name" value="SHIKIMTKNASE"/>
</dbReference>
<comment type="catalytic activity">
    <reaction evidence="10 11">
        <text>shikimate + ATP = 3-phosphoshikimate + ADP + H(+)</text>
        <dbReference type="Rhea" id="RHEA:13121"/>
        <dbReference type="ChEBI" id="CHEBI:15378"/>
        <dbReference type="ChEBI" id="CHEBI:30616"/>
        <dbReference type="ChEBI" id="CHEBI:36208"/>
        <dbReference type="ChEBI" id="CHEBI:145989"/>
        <dbReference type="ChEBI" id="CHEBI:456216"/>
        <dbReference type="EC" id="2.7.1.71"/>
    </reaction>
</comment>